<dbReference type="RefSeq" id="XP_002295442.1">
    <property type="nucleotide sequence ID" value="XM_002295406.1"/>
</dbReference>
<sequence>MYWRVPCLMPNNKWSESSNFSQQVPPPSVSRVRPCGILNSTSTEGDTCPLRENTPDLPPPPSPRPSLFQLNPGGSPYDNHTMDLFGDLPAAKKTSSTSGGGRGGVAATDDAPSDDLFGGLPGAASSSSTNATSTKLNASTVDTSNMTEKRKTPTTKTTTTTVAASEGKSLVSSLGKAGTSMAFVPQAIARKKKKVSQQQQKQQSTKQVKTKDGTKLEGSIVVVDAKQSVEAAAHDVGKSSTVDTSNETLPEHNNSHLIDTTTNNQNEEEELEPYLENEPESLRLLHASVTHPYDPHCPNDYLAYREHKKTEQVRKDMQRSALERLDQQEKLRKKIEEERRKIDESGDLDRMVESRFGSGGVVGEGAAHSSATAEGGRGRGRGRGVSNLPAWLLKKQQAEREARGEGITQSLGTSKEPKNTQQPSPDSCTVALFNMVAPGDIDDELATEVKEECEEQCGKVLNVHVMDATSSEEYVRVDVTFENAASASKAVKIFSGRMFGDRKITARMKRGR</sequence>
<dbReference type="InterPro" id="IPR012677">
    <property type="entry name" value="Nucleotide-bd_a/b_plait_sf"/>
</dbReference>
<feature type="compositionally biased region" description="Polar residues" evidence="7">
    <location>
        <begin position="238"/>
        <end position="248"/>
    </location>
</feature>
<dbReference type="InterPro" id="IPR035979">
    <property type="entry name" value="RBD_domain_sf"/>
</dbReference>
<evidence type="ECO:0000259" key="8">
    <source>
        <dbReference type="SMART" id="SM00361"/>
    </source>
</evidence>
<reference evidence="9 10" key="1">
    <citation type="journal article" date="2004" name="Science">
        <title>The genome of the diatom Thalassiosira pseudonana: ecology, evolution, and metabolism.</title>
        <authorList>
            <person name="Armbrust E.V."/>
            <person name="Berges J.A."/>
            <person name="Bowler C."/>
            <person name="Green B.R."/>
            <person name="Martinez D."/>
            <person name="Putnam N.H."/>
            <person name="Zhou S."/>
            <person name="Allen A.E."/>
            <person name="Apt K.E."/>
            <person name="Bechner M."/>
            <person name="Brzezinski M.A."/>
            <person name="Chaal B.K."/>
            <person name="Chiovitti A."/>
            <person name="Davis A.K."/>
            <person name="Demarest M.S."/>
            <person name="Detter J.C."/>
            <person name="Glavina T."/>
            <person name="Goodstein D."/>
            <person name="Hadi M.Z."/>
            <person name="Hellsten U."/>
            <person name="Hildebrand M."/>
            <person name="Jenkins B.D."/>
            <person name="Jurka J."/>
            <person name="Kapitonov V.V."/>
            <person name="Kroger N."/>
            <person name="Lau W.W."/>
            <person name="Lane T.W."/>
            <person name="Larimer F.W."/>
            <person name="Lippmeier J.C."/>
            <person name="Lucas S."/>
            <person name="Medina M."/>
            <person name="Montsant A."/>
            <person name="Obornik M."/>
            <person name="Parker M.S."/>
            <person name="Palenik B."/>
            <person name="Pazour G.J."/>
            <person name="Richardson P.M."/>
            <person name="Rynearson T.A."/>
            <person name="Saito M.A."/>
            <person name="Schwartz D.C."/>
            <person name="Thamatrakoln K."/>
            <person name="Valentin K."/>
            <person name="Vardi A."/>
            <person name="Wilkerson F.P."/>
            <person name="Rokhsar D.S."/>
        </authorList>
    </citation>
    <scope>NUCLEOTIDE SEQUENCE [LARGE SCALE GENOMIC DNA]</scope>
    <source>
        <strain evidence="9 10">CCMP1335</strain>
    </source>
</reference>
<feature type="region of interest" description="Disordered" evidence="7">
    <location>
        <begin position="11"/>
        <end position="167"/>
    </location>
</feature>
<dbReference type="KEGG" id="tps:THAPS_10940"/>
<accession>B5YLY3</accession>
<evidence type="ECO:0000313" key="9">
    <source>
        <dbReference type="EMBL" id="ACI64159.1"/>
    </source>
</evidence>
<feature type="region of interest" description="Disordered" evidence="7">
    <location>
        <begin position="231"/>
        <end position="274"/>
    </location>
</feature>
<dbReference type="STRING" id="35128.B5YLY3"/>
<dbReference type="FunCoup" id="B5YLY3">
    <property type="interactions" value="57"/>
</dbReference>
<gene>
    <name evidence="9" type="ORF">THAPS_10940</name>
</gene>
<dbReference type="Gene3D" id="3.30.70.330">
    <property type="match status" value="1"/>
</dbReference>
<comment type="subcellular location">
    <subcellularLocation>
        <location evidence="1">Nucleus</location>
    </subcellularLocation>
</comment>
<proteinExistence type="predicted"/>
<keyword evidence="10" id="KW-1185">Reference proteome</keyword>
<dbReference type="InterPro" id="IPR003954">
    <property type="entry name" value="RRM_euk-type"/>
</dbReference>
<dbReference type="SUPFAM" id="SSF54928">
    <property type="entry name" value="RNA-binding domain, RBD"/>
    <property type="match status" value="1"/>
</dbReference>
<evidence type="ECO:0000256" key="5">
    <source>
        <dbReference type="ARBA" id="ARBA00023242"/>
    </source>
</evidence>
<dbReference type="GeneID" id="7443003"/>
<feature type="coiled-coil region" evidence="6">
    <location>
        <begin position="318"/>
        <end position="348"/>
    </location>
</feature>
<dbReference type="Proteomes" id="UP000001449">
    <property type="component" value="Chromosome 18"/>
</dbReference>
<reference evidence="9 10" key="2">
    <citation type="journal article" date="2008" name="Nature">
        <title>The Phaeodactylum genome reveals the evolutionary history of diatom genomes.</title>
        <authorList>
            <person name="Bowler C."/>
            <person name="Allen A.E."/>
            <person name="Badger J.H."/>
            <person name="Grimwood J."/>
            <person name="Jabbari K."/>
            <person name="Kuo A."/>
            <person name="Maheswari U."/>
            <person name="Martens C."/>
            <person name="Maumus F."/>
            <person name="Otillar R.P."/>
            <person name="Rayko E."/>
            <person name="Salamov A."/>
            <person name="Vandepoele K."/>
            <person name="Beszteri B."/>
            <person name="Gruber A."/>
            <person name="Heijde M."/>
            <person name="Katinka M."/>
            <person name="Mock T."/>
            <person name="Valentin K."/>
            <person name="Verret F."/>
            <person name="Berges J.A."/>
            <person name="Brownlee C."/>
            <person name="Cadoret J.P."/>
            <person name="Chiovitti A."/>
            <person name="Choi C.J."/>
            <person name="Coesel S."/>
            <person name="De Martino A."/>
            <person name="Detter J.C."/>
            <person name="Durkin C."/>
            <person name="Falciatore A."/>
            <person name="Fournet J."/>
            <person name="Haruta M."/>
            <person name="Huysman M.J."/>
            <person name="Jenkins B.D."/>
            <person name="Jiroutova K."/>
            <person name="Jorgensen R.E."/>
            <person name="Joubert Y."/>
            <person name="Kaplan A."/>
            <person name="Kroger N."/>
            <person name="Kroth P.G."/>
            <person name="La Roche J."/>
            <person name="Lindquist E."/>
            <person name="Lommer M."/>
            <person name="Martin-Jezequel V."/>
            <person name="Lopez P.J."/>
            <person name="Lucas S."/>
            <person name="Mangogna M."/>
            <person name="McGinnis K."/>
            <person name="Medlin L.K."/>
            <person name="Montsant A."/>
            <person name="Oudot-Le Secq M.P."/>
            <person name="Napoli C."/>
            <person name="Obornik M."/>
            <person name="Parker M.S."/>
            <person name="Petit J.L."/>
            <person name="Porcel B.M."/>
            <person name="Poulsen N."/>
            <person name="Robison M."/>
            <person name="Rychlewski L."/>
            <person name="Rynearson T.A."/>
            <person name="Schmutz J."/>
            <person name="Shapiro H."/>
            <person name="Siaut M."/>
            <person name="Stanley M."/>
            <person name="Sussman M.R."/>
            <person name="Taylor A.R."/>
            <person name="Vardi A."/>
            <person name="von Dassow P."/>
            <person name="Vyverman W."/>
            <person name="Willis A."/>
            <person name="Wyrwicz L.S."/>
            <person name="Rokhsar D.S."/>
            <person name="Weissenbach J."/>
            <person name="Armbrust E.V."/>
            <person name="Green B.R."/>
            <person name="Van de Peer Y."/>
            <person name="Grigoriev I.V."/>
        </authorList>
    </citation>
    <scope>NUCLEOTIDE SEQUENCE [LARGE SCALE GENOMIC DNA]</scope>
    <source>
        <strain evidence="9 10">CCMP1335</strain>
    </source>
</reference>
<dbReference type="PaxDb" id="35128-Thaps10940"/>
<organism evidence="9 10">
    <name type="scientific">Thalassiosira pseudonana</name>
    <name type="common">Marine diatom</name>
    <name type="synonym">Cyclotella nana</name>
    <dbReference type="NCBI Taxonomy" id="35128"/>
    <lineage>
        <taxon>Eukaryota</taxon>
        <taxon>Sar</taxon>
        <taxon>Stramenopiles</taxon>
        <taxon>Ochrophyta</taxon>
        <taxon>Bacillariophyta</taxon>
        <taxon>Coscinodiscophyceae</taxon>
        <taxon>Thalassiosirophycidae</taxon>
        <taxon>Thalassiosirales</taxon>
        <taxon>Thalassiosiraceae</taxon>
        <taxon>Thalassiosira</taxon>
    </lineage>
</organism>
<dbReference type="PANTHER" id="PTHR13288:SF8">
    <property type="entry name" value="SPLICING FACTOR 45"/>
    <property type="match status" value="1"/>
</dbReference>
<dbReference type="FunFam" id="3.30.70.330:FF:000382">
    <property type="entry name" value="G-patch domain-containing protein"/>
    <property type="match status" value="1"/>
</dbReference>
<keyword evidence="5" id="KW-0539">Nucleus</keyword>
<evidence type="ECO:0000256" key="7">
    <source>
        <dbReference type="SAM" id="MobiDB-lite"/>
    </source>
</evidence>
<keyword evidence="3" id="KW-0694">RNA-binding</keyword>
<feature type="domain" description="RNA recognition motif" evidence="8">
    <location>
        <begin position="429"/>
        <end position="507"/>
    </location>
</feature>
<keyword evidence="6" id="KW-0175">Coiled coil</keyword>
<dbReference type="InterPro" id="IPR040052">
    <property type="entry name" value="RBM17"/>
</dbReference>
<dbReference type="GO" id="GO:0005634">
    <property type="term" value="C:nucleus"/>
    <property type="evidence" value="ECO:0007669"/>
    <property type="project" value="UniProtKB-SubCell"/>
</dbReference>
<dbReference type="InParanoid" id="B5YLY3"/>
<dbReference type="EMBL" id="CP001159">
    <property type="protein sequence ID" value="ACI64159.1"/>
    <property type="molecule type" value="Genomic_DNA"/>
</dbReference>
<keyword evidence="4" id="KW-0508">mRNA splicing</keyword>
<dbReference type="GO" id="GO:0000398">
    <property type="term" value="P:mRNA splicing, via spliceosome"/>
    <property type="evidence" value="ECO:0000318"/>
    <property type="project" value="GO_Central"/>
</dbReference>
<evidence type="ECO:0000256" key="3">
    <source>
        <dbReference type="ARBA" id="ARBA00022884"/>
    </source>
</evidence>
<protein>
    <recommendedName>
        <fullName evidence="8">RNA recognition motif domain-containing protein</fullName>
    </recommendedName>
</protein>
<evidence type="ECO:0000256" key="1">
    <source>
        <dbReference type="ARBA" id="ARBA00004123"/>
    </source>
</evidence>
<dbReference type="GO" id="GO:0003723">
    <property type="term" value="F:RNA binding"/>
    <property type="evidence" value="ECO:0007669"/>
    <property type="project" value="UniProtKB-KW"/>
</dbReference>
<feature type="region of interest" description="Disordered" evidence="7">
    <location>
        <begin position="349"/>
        <end position="427"/>
    </location>
</feature>
<feature type="compositionally biased region" description="Polar residues" evidence="7">
    <location>
        <begin position="407"/>
        <end position="427"/>
    </location>
</feature>
<feature type="compositionally biased region" description="Polar residues" evidence="7">
    <location>
        <begin position="255"/>
        <end position="265"/>
    </location>
</feature>
<dbReference type="HOGENOM" id="CLU_044664_1_0_1"/>
<evidence type="ECO:0000256" key="4">
    <source>
        <dbReference type="ARBA" id="ARBA00023187"/>
    </source>
</evidence>
<feature type="compositionally biased region" description="Low complexity" evidence="7">
    <location>
        <begin position="123"/>
        <end position="140"/>
    </location>
</feature>
<keyword evidence="2" id="KW-0507">mRNA processing</keyword>
<dbReference type="CDD" id="cd12374">
    <property type="entry name" value="RRM_UHM_SPF45_PUF60"/>
    <property type="match status" value="1"/>
</dbReference>
<feature type="compositionally biased region" description="Low complexity" evidence="7">
    <location>
        <begin position="196"/>
        <end position="207"/>
    </location>
</feature>
<dbReference type="SMART" id="SM00361">
    <property type="entry name" value="RRM_1"/>
    <property type="match status" value="1"/>
</dbReference>
<dbReference type="PANTHER" id="PTHR13288">
    <property type="entry name" value="SPLICING FACTOR 45 SPF45"/>
    <property type="match status" value="1"/>
</dbReference>
<dbReference type="AlphaFoldDB" id="B5YLY3"/>
<evidence type="ECO:0000313" key="10">
    <source>
        <dbReference type="Proteomes" id="UP000001449"/>
    </source>
</evidence>
<name>B5YLY3_THAPS</name>
<evidence type="ECO:0000256" key="6">
    <source>
        <dbReference type="SAM" id="Coils"/>
    </source>
</evidence>
<evidence type="ECO:0000256" key="2">
    <source>
        <dbReference type="ARBA" id="ARBA00022664"/>
    </source>
</evidence>
<dbReference type="eggNOG" id="ENOG502T14S">
    <property type="taxonomic scope" value="Eukaryota"/>
</dbReference>
<feature type="region of interest" description="Disordered" evidence="7">
    <location>
        <begin position="191"/>
        <end position="217"/>
    </location>
</feature>
<dbReference type="GO" id="GO:0045292">
    <property type="term" value="P:mRNA cis splicing, via spliceosome"/>
    <property type="evidence" value="ECO:0007669"/>
    <property type="project" value="InterPro"/>
</dbReference>